<protein>
    <recommendedName>
        <fullName evidence="3">F-box domain-containing protein</fullName>
    </recommendedName>
</protein>
<dbReference type="InParanoid" id="A0A369K3N4"/>
<dbReference type="Proteomes" id="UP000076154">
    <property type="component" value="Unassembled WGS sequence"/>
</dbReference>
<organism evidence="1 2">
    <name type="scientific">Hypsizygus marmoreus</name>
    <name type="common">White beech mushroom</name>
    <name type="synonym">Agaricus marmoreus</name>
    <dbReference type="NCBI Taxonomy" id="39966"/>
    <lineage>
        <taxon>Eukaryota</taxon>
        <taxon>Fungi</taxon>
        <taxon>Dikarya</taxon>
        <taxon>Basidiomycota</taxon>
        <taxon>Agaricomycotina</taxon>
        <taxon>Agaricomycetes</taxon>
        <taxon>Agaricomycetidae</taxon>
        <taxon>Agaricales</taxon>
        <taxon>Tricholomatineae</taxon>
        <taxon>Lyophyllaceae</taxon>
        <taxon>Hypsizygus</taxon>
    </lineage>
</organism>
<name>A0A369K3N4_HYPMA</name>
<dbReference type="AlphaFoldDB" id="A0A369K3N4"/>
<evidence type="ECO:0000313" key="1">
    <source>
        <dbReference type="EMBL" id="RDB27377.1"/>
    </source>
</evidence>
<reference evidence="1" key="1">
    <citation type="submission" date="2018-04" db="EMBL/GenBank/DDBJ databases">
        <title>Whole genome sequencing of Hypsizygus marmoreus.</title>
        <authorList>
            <person name="Choi I.-G."/>
            <person name="Min B."/>
            <person name="Kim J.-G."/>
            <person name="Kim S."/>
            <person name="Oh Y.-L."/>
            <person name="Kong W.-S."/>
            <person name="Park H."/>
            <person name="Jeong J."/>
            <person name="Song E.-S."/>
        </authorList>
    </citation>
    <scope>NUCLEOTIDE SEQUENCE [LARGE SCALE GENOMIC DNA]</scope>
    <source>
        <strain evidence="1">51987-8</strain>
    </source>
</reference>
<sequence length="181" mass="20361">MHATLSGLPTEIIDEIVRNLLKFSDLQSICRASKRLNGLETRNEACGMQIGPGLGQYYDGVETAGGPFTRIAPPTHQELWLPQLLDGGCPEEFYPVTKVFEPSRCELSDLDEEFGRVCQWGKLSATLNSCNLPSGTHWVWLENHNAWIPEASGLHSNIKAEWTMLAALQRQFPDEIFRYAR</sequence>
<evidence type="ECO:0000313" key="2">
    <source>
        <dbReference type="Proteomes" id="UP000076154"/>
    </source>
</evidence>
<keyword evidence="2" id="KW-1185">Reference proteome</keyword>
<accession>A0A369K3N4</accession>
<comment type="caution">
    <text evidence="1">The sequence shown here is derived from an EMBL/GenBank/DDBJ whole genome shotgun (WGS) entry which is preliminary data.</text>
</comment>
<evidence type="ECO:0008006" key="3">
    <source>
        <dbReference type="Google" id="ProtNLM"/>
    </source>
</evidence>
<dbReference type="EMBL" id="LUEZ02000017">
    <property type="protein sequence ID" value="RDB27377.1"/>
    <property type="molecule type" value="Genomic_DNA"/>
</dbReference>
<proteinExistence type="predicted"/>
<gene>
    <name evidence="1" type="ORF">Hypma_004523</name>
</gene>